<evidence type="ECO:0000313" key="5">
    <source>
        <dbReference type="Proteomes" id="UP001310594"/>
    </source>
</evidence>
<evidence type="ECO:0000259" key="3">
    <source>
        <dbReference type="Pfam" id="PF00501"/>
    </source>
</evidence>
<dbReference type="EMBL" id="JAVRQU010000014">
    <property type="protein sequence ID" value="KAK5695378.1"/>
    <property type="molecule type" value="Genomic_DNA"/>
</dbReference>
<sequence length="593" mass="66009">MEDVPKQQHLMPAAIDYRAKHTPDRVYAVLPKGERLEDGFADLTYAAFARAIDATAWWLDEFLGAKAPEGKFDNLNAVPYIGPNDFRYVLFTMAAMKTGRVLMTPFPANTVEGLIHLLEQSKAGIALATACHKHVWSAPLELKPEIRLLEIPDITELIKCAHVKHYAYDRTLAEGLDEPHLLIQTSGTTGKPKPIKLLSALLEEHIQEDALRSRHASDNQKIAVHALVEDSYSPSLLPMSWAAGVAFTLWFPLYNNQVPIFFPVETVPTPLTPEFVKNIGKFGPKGKRNGIVRIVPMSASTTARLFILTPDVIRHLMQDEEGKDCLKMYDWLGYVGAPLDHVTGDAITAMGVRVQSIIGSTDTGLYNILLNTPEDWKIHRFPKDDHGFYLDHYLDDLYELCIKRVPKDPRNVFVVDPSMEIYSTRDLWRAAPGREGYWMNAGRVDDFVKLASMTKFNAVAIERMIDGHPAVARCVVAGDSRKATVILVEPSPELGPYDNTPSSEIIERVWPAIEAANEHLFAEARLTKALVVITNAGKPIIKTAKGTVSRRSTLEIYEKKIDEAYAAAGYEPVPFTITGEAIEQVKGHTNGHA</sequence>
<name>A0AAN7VPR5_9PEZI</name>
<dbReference type="InterPro" id="IPR000873">
    <property type="entry name" value="AMP-dep_synth/lig_dom"/>
</dbReference>
<dbReference type="InterPro" id="IPR051414">
    <property type="entry name" value="Adenylate-forming_Reductase"/>
</dbReference>
<dbReference type="Gene3D" id="3.40.50.12780">
    <property type="entry name" value="N-terminal domain of ligase-like"/>
    <property type="match status" value="1"/>
</dbReference>
<reference evidence="4" key="1">
    <citation type="submission" date="2023-08" db="EMBL/GenBank/DDBJ databases">
        <title>Black Yeasts Isolated from many extreme environments.</title>
        <authorList>
            <person name="Coleine C."/>
            <person name="Stajich J.E."/>
            <person name="Selbmann L."/>
        </authorList>
    </citation>
    <scope>NUCLEOTIDE SEQUENCE</scope>
    <source>
        <strain evidence="4">CCFEE 5810</strain>
    </source>
</reference>
<proteinExistence type="predicted"/>
<gene>
    <name evidence="4" type="ORF">LTR97_008884</name>
</gene>
<feature type="domain" description="AMP-dependent synthetase/ligase" evidence="3">
    <location>
        <begin position="17"/>
        <end position="269"/>
    </location>
</feature>
<protein>
    <recommendedName>
        <fullName evidence="3">AMP-dependent synthetase/ligase domain-containing protein</fullName>
    </recommendedName>
</protein>
<evidence type="ECO:0000313" key="4">
    <source>
        <dbReference type="EMBL" id="KAK5695378.1"/>
    </source>
</evidence>
<dbReference type="PANTHER" id="PTHR43439:SF2">
    <property type="entry name" value="ENZYME, PUTATIVE (JCVI)-RELATED"/>
    <property type="match status" value="1"/>
</dbReference>
<keyword evidence="1" id="KW-0596">Phosphopantetheine</keyword>
<dbReference type="Pfam" id="PF23562">
    <property type="entry name" value="AMP-binding_C_3"/>
    <property type="match status" value="1"/>
</dbReference>
<evidence type="ECO:0000256" key="2">
    <source>
        <dbReference type="ARBA" id="ARBA00022553"/>
    </source>
</evidence>
<dbReference type="PANTHER" id="PTHR43439">
    <property type="entry name" value="PHENYLACETATE-COENZYME A LIGASE"/>
    <property type="match status" value="1"/>
</dbReference>
<accession>A0AAN7VPR5</accession>
<dbReference type="PROSITE" id="PS00455">
    <property type="entry name" value="AMP_BINDING"/>
    <property type="match status" value="1"/>
</dbReference>
<dbReference type="SUPFAM" id="SSF56801">
    <property type="entry name" value="Acetyl-CoA synthetase-like"/>
    <property type="match status" value="1"/>
</dbReference>
<keyword evidence="2" id="KW-0597">Phosphoprotein</keyword>
<dbReference type="Proteomes" id="UP001310594">
    <property type="component" value="Unassembled WGS sequence"/>
</dbReference>
<comment type="caution">
    <text evidence="4">The sequence shown here is derived from an EMBL/GenBank/DDBJ whole genome shotgun (WGS) entry which is preliminary data.</text>
</comment>
<dbReference type="InterPro" id="IPR020845">
    <property type="entry name" value="AMP-binding_CS"/>
</dbReference>
<dbReference type="AlphaFoldDB" id="A0AAN7VPR5"/>
<dbReference type="Pfam" id="PF00501">
    <property type="entry name" value="AMP-binding"/>
    <property type="match status" value="1"/>
</dbReference>
<dbReference type="InterPro" id="IPR042099">
    <property type="entry name" value="ANL_N_sf"/>
</dbReference>
<organism evidence="4 5">
    <name type="scientific">Elasticomyces elasticus</name>
    <dbReference type="NCBI Taxonomy" id="574655"/>
    <lineage>
        <taxon>Eukaryota</taxon>
        <taxon>Fungi</taxon>
        <taxon>Dikarya</taxon>
        <taxon>Ascomycota</taxon>
        <taxon>Pezizomycotina</taxon>
        <taxon>Dothideomycetes</taxon>
        <taxon>Dothideomycetidae</taxon>
        <taxon>Mycosphaerellales</taxon>
        <taxon>Teratosphaeriaceae</taxon>
        <taxon>Elasticomyces</taxon>
    </lineage>
</organism>
<evidence type="ECO:0000256" key="1">
    <source>
        <dbReference type="ARBA" id="ARBA00022450"/>
    </source>
</evidence>